<keyword evidence="4" id="KW-0663">Pyridoxal phosphate</keyword>
<dbReference type="InterPro" id="IPR015421">
    <property type="entry name" value="PyrdxlP-dep_Trfase_major"/>
</dbReference>
<dbReference type="CDD" id="cd00609">
    <property type="entry name" value="AAT_like"/>
    <property type="match status" value="1"/>
</dbReference>
<sequence length="328" mass="37692">MIIMDRNMSPISPLSDEAMMEVLSRTKINEYPSAEIDHFKKMYADYYDLNPDNIEVANGSDEWIQKVIMTLGQDGVMTVSPDFVMYEEYSAQIDAKFTTVPCDENYRFDFDEVVTRIHKEQPSLFLISMPHNPTGQLFKYEELKKLSDAMKEIGGCLVIDEAYAEFGPDFDNPEGEHVLIIRTLSKMYGIAGLRVGLVIAEGETFEKVTGINHPYPVNSLSLNLSSKIFEEKEALADFIDYQKKSKEMLEDAFEKVSDKVNVIESYTNFVFTYGENAVALGQYLMDNGYRCRMYNNESLNNVVRYSIIKHEDYDRLNKLISEWGNQNV</sequence>
<reference evidence="7" key="1">
    <citation type="submission" date="2016-10" db="EMBL/GenBank/DDBJ databases">
        <authorList>
            <person name="Varghese N."/>
            <person name="Submissions S."/>
        </authorList>
    </citation>
    <scope>NUCLEOTIDE SEQUENCE [LARGE SCALE GENOMIC DNA]</scope>
    <source>
        <strain evidence="7">CGMCC 1.8895</strain>
    </source>
</reference>
<dbReference type="InterPro" id="IPR004839">
    <property type="entry name" value="Aminotransferase_I/II_large"/>
</dbReference>
<keyword evidence="7" id="KW-1185">Reference proteome</keyword>
<dbReference type="Pfam" id="PF00155">
    <property type="entry name" value="Aminotran_1_2"/>
    <property type="match status" value="1"/>
</dbReference>
<organism evidence="6 7">
    <name type="scientific">Lacicoccus qingdaonensis</name>
    <dbReference type="NCBI Taxonomy" id="576118"/>
    <lineage>
        <taxon>Bacteria</taxon>
        <taxon>Bacillati</taxon>
        <taxon>Bacillota</taxon>
        <taxon>Bacilli</taxon>
        <taxon>Bacillales</taxon>
        <taxon>Salinicoccaceae</taxon>
        <taxon>Lacicoccus</taxon>
    </lineage>
</organism>
<evidence type="ECO:0000256" key="2">
    <source>
        <dbReference type="ARBA" id="ARBA00022576"/>
    </source>
</evidence>
<keyword evidence="3 6" id="KW-0808">Transferase</keyword>
<dbReference type="GO" id="GO:0030170">
    <property type="term" value="F:pyridoxal phosphate binding"/>
    <property type="evidence" value="ECO:0007669"/>
    <property type="project" value="InterPro"/>
</dbReference>
<dbReference type="STRING" id="576118.SAMN05216216_12329"/>
<dbReference type="InterPro" id="IPR015422">
    <property type="entry name" value="PyrdxlP-dep_Trfase_small"/>
</dbReference>
<evidence type="ECO:0000256" key="3">
    <source>
        <dbReference type="ARBA" id="ARBA00022679"/>
    </source>
</evidence>
<comment type="cofactor">
    <cofactor evidence="1">
        <name>pyridoxal 5'-phosphate</name>
        <dbReference type="ChEBI" id="CHEBI:597326"/>
    </cofactor>
</comment>
<dbReference type="SUPFAM" id="SSF53383">
    <property type="entry name" value="PLP-dependent transferases"/>
    <property type="match status" value="1"/>
</dbReference>
<evidence type="ECO:0000256" key="4">
    <source>
        <dbReference type="ARBA" id="ARBA00022898"/>
    </source>
</evidence>
<name>A0A1G9HH50_9BACL</name>
<feature type="domain" description="Aminotransferase class I/classII large" evidence="5">
    <location>
        <begin position="17"/>
        <end position="316"/>
    </location>
</feature>
<evidence type="ECO:0000259" key="5">
    <source>
        <dbReference type="Pfam" id="PF00155"/>
    </source>
</evidence>
<evidence type="ECO:0000313" key="7">
    <source>
        <dbReference type="Proteomes" id="UP000199008"/>
    </source>
</evidence>
<proteinExistence type="predicted"/>
<dbReference type="PANTHER" id="PTHR42885">
    <property type="entry name" value="HISTIDINOL-PHOSPHATE AMINOTRANSFERASE-RELATED"/>
    <property type="match status" value="1"/>
</dbReference>
<keyword evidence="2 6" id="KW-0032">Aminotransferase</keyword>
<protein>
    <submittedName>
        <fullName evidence="6">Histidinol phosphate aminotransferase apoenzyme</fullName>
    </submittedName>
</protein>
<dbReference type="PANTHER" id="PTHR42885:SF2">
    <property type="entry name" value="HISTIDINOL-PHOSPHATE AMINOTRANSFERASE"/>
    <property type="match status" value="1"/>
</dbReference>
<dbReference type="Proteomes" id="UP000199008">
    <property type="component" value="Unassembled WGS sequence"/>
</dbReference>
<accession>A0A1G9HH50</accession>
<dbReference type="EMBL" id="FNFY01000023">
    <property type="protein sequence ID" value="SDL12217.1"/>
    <property type="molecule type" value="Genomic_DNA"/>
</dbReference>
<dbReference type="InterPro" id="IPR015424">
    <property type="entry name" value="PyrdxlP-dep_Trfase"/>
</dbReference>
<dbReference type="AlphaFoldDB" id="A0A1G9HH50"/>
<dbReference type="GO" id="GO:0008483">
    <property type="term" value="F:transaminase activity"/>
    <property type="evidence" value="ECO:0007669"/>
    <property type="project" value="UniProtKB-KW"/>
</dbReference>
<evidence type="ECO:0000256" key="1">
    <source>
        <dbReference type="ARBA" id="ARBA00001933"/>
    </source>
</evidence>
<dbReference type="Gene3D" id="3.90.1150.10">
    <property type="entry name" value="Aspartate Aminotransferase, domain 1"/>
    <property type="match status" value="1"/>
</dbReference>
<evidence type="ECO:0000313" key="6">
    <source>
        <dbReference type="EMBL" id="SDL12217.1"/>
    </source>
</evidence>
<dbReference type="OrthoDB" id="9813612at2"/>
<gene>
    <name evidence="6" type="ORF">SAMN05216216_12329</name>
</gene>
<dbReference type="Gene3D" id="3.40.640.10">
    <property type="entry name" value="Type I PLP-dependent aspartate aminotransferase-like (Major domain)"/>
    <property type="match status" value="1"/>
</dbReference>
<dbReference type="RefSeq" id="WP_092987430.1">
    <property type="nucleotide sequence ID" value="NZ_FNFY01000023.1"/>
</dbReference>